<name>R0K4K6_ANAPL</name>
<evidence type="ECO:0000313" key="2">
    <source>
        <dbReference type="Proteomes" id="UP000296049"/>
    </source>
</evidence>
<dbReference type="EMBL" id="KB742766">
    <property type="protein sequence ID" value="EOB04672.1"/>
    <property type="molecule type" value="Genomic_DNA"/>
</dbReference>
<reference evidence="2" key="1">
    <citation type="journal article" date="2013" name="Nat. Genet.">
        <title>The duck genome and transcriptome provide insight into an avian influenza virus reservoir species.</title>
        <authorList>
            <person name="Huang Y."/>
            <person name="Li Y."/>
            <person name="Burt D.W."/>
            <person name="Chen H."/>
            <person name="Zhang Y."/>
            <person name="Qian W."/>
            <person name="Kim H."/>
            <person name="Gan S."/>
            <person name="Zhao Y."/>
            <person name="Li J."/>
            <person name="Yi K."/>
            <person name="Feng H."/>
            <person name="Zhu P."/>
            <person name="Li B."/>
            <person name="Liu Q."/>
            <person name="Fairley S."/>
            <person name="Magor K.E."/>
            <person name="Du Z."/>
            <person name="Hu X."/>
            <person name="Goodman L."/>
            <person name="Tafer H."/>
            <person name="Vignal A."/>
            <person name="Lee T."/>
            <person name="Kim K.W."/>
            <person name="Sheng Z."/>
            <person name="An Y."/>
            <person name="Searle S."/>
            <person name="Herrero J."/>
            <person name="Groenen M.A."/>
            <person name="Crooijmans R.P."/>
            <person name="Faraut T."/>
            <person name="Cai Q."/>
            <person name="Webster R.G."/>
            <person name="Aldridge J.R."/>
            <person name="Warren W.C."/>
            <person name="Bartschat S."/>
            <person name="Kehr S."/>
            <person name="Marz M."/>
            <person name="Stadler P.F."/>
            <person name="Smith J."/>
            <person name="Kraus R.H."/>
            <person name="Zhao Y."/>
            <person name="Ren L."/>
            <person name="Fei J."/>
            <person name="Morisson M."/>
            <person name="Kaiser P."/>
            <person name="Griffin D.K."/>
            <person name="Rao M."/>
            <person name="Pitel F."/>
            <person name="Wang J."/>
            <person name="Li N."/>
        </authorList>
    </citation>
    <scope>NUCLEOTIDE SEQUENCE [LARGE SCALE GENOMIC DNA]</scope>
</reference>
<organism evidence="1 2">
    <name type="scientific">Anas platyrhynchos</name>
    <name type="common">Mallard</name>
    <name type="synonym">Anas boschas</name>
    <dbReference type="NCBI Taxonomy" id="8839"/>
    <lineage>
        <taxon>Eukaryota</taxon>
        <taxon>Metazoa</taxon>
        <taxon>Chordata</taxon>
        <taxon>Craniata</taxon>
        <taxon>Vertebrata</taxon>
        <taxon>Euteleostomi</taxon>
        <taxon>Archelosauria</taxon>
        <taxon>Archosauria</taxon>
        <taxon>Dinosauria</taxon>
        <taxon>Saurischia</taxon>
        <taxon>Theropoda</taxon>
        <taxon>Coelurosauria</taxon>
        <taxon>Aves</taxon>
        <taxon>Neognathae</taxon>
        <taxon>Galloanserae</taxon>
        <taxon>Anseriformes</taxon>
        <taxon>Anatidae</taxon>
        <taxon>Anatinae</taxon>
        <taxon>Anas</taxon>
    </lineage>
</organism>
<proteinExistence type="predicted"/>
<protein>
    <submittedName>
        <fullName evidence="1">Uncharacterized protein</fullName>
    </submittedName>
</protein>
<dbReference type="Proteomes" id="UP000296049">
    <property type="component" value="Unassembled WGS sequence"/>
</dbReference>
<dbReference type="AlphaFoldDB" id="R0K4K6"/>
<sequence>MQKLFPDWASLAVRDGKNLGQVHRSEIAWDAIGFITAFSGICIQQMLCSRSGIAGVVAGSWERNRAKYGDAGGGSTASESNVMFLVDLCLQLAGFKGISREECDSTDIYEKLADVLDPVCRYLLVEWVAAAEGAGHWFEKGKKNFVAAENPCRGFDMKEIVRRLLLLGSCL</sequence>
<gene>
    <name evidence="1" type="ORF">Anapl_14748</name>
</gene>
<accession>R0K4K6</accession>
<evidence type="ECO:0000313" key="1">
    <source>
        <dbReference type="EMBL" id="EOB04672.1"/>
    </source>
</evidence>
<keyword evidence="2" id="KW-1185">Reference proteome</keyword>